<gene>
    <name evidence="2" type="ORF">V6R86_09025</name>
</gene>
<proteinExistence type="predicted"/>
<dbReference type="EMBL" id="CP145607">
    <property type="protein sequence ID" value="WWM70812.1"/>
    <property type="molecule type" value="Genomic_DNA"/>
</dbReference>
<dbReference type="RefSeq" id="WP_338503901.1">
    <property type="nucleotide sequence ID" value="NZ_CP145607.1"/>
</dbReference>
<dbReference type="SUPFAM" id="SSF53448">
    <property type="entry name" value="Nucleotide-diphospho-sugar transferases"/>
    <property type="match status" value="1"/>
</dbReference>
<protein>
    <submittedName>
        <fullName evidence="2">Glycosyltransferase family 2 protein</fullName>
    </submittedName>
</protein>
<dbReference type="InterPro" id="IPR029044">
    <property type="entry name" value="Nucleotide-diphossugar_trans"/>
</dbReference>
<evidence type="ECO:0000313" key="3">
    <source>
        <dbReference type="Proteomes" id="UP001382935"/>
    </source>
</evidence>
<accession>A0ABZ2G138</accession>
<dbReference type="InterPro" id="IPR001173">
    <property type="entry name" value="Glyco_trans_2-like"/>
</dbReference>
<feature type="domain" description="Glycosyltransferase 2-like" evidence="1">
    <location>
        <begin position="5"/>
        <end position="107"/>
    </location>
</feature>
<evidence type="ECO:0000313" key="2">
    <source>
        <dbReference type="EMBL" id="WWM70812.1"/>
    </source>
</evidence>
<dbReference type="CDD" id="cd00761">
    <property type="entry name" value="Glyco_tranf_GTA_type"/>
    <property type="match status" value="1"/>
</dbReference>
<dbReference type="Pfam" id="PF00535">
    <property type="entry name" value="Glycos_transf_2"/>
    <property type="match status" value="1"/>
</dbReference>
<sequence length="315" mass="34143">MTDVSIIIPTFNRAPLLGEAIDSALAQGGDNEVIVVDDGSTDDTPALLARYGDRISVLRQQNQGPSAARNLAANAARGEYLFFADSDDLIEPDAVSMLLGEARRLGPGNIPFGHATTIDGSGRPCAGTTYGFSSARNGDAFDLAALLSGTMPLGLTLLPAPMFRDLGGLRRDLRLGEDHEFSLRVYAAGFRYVASDIPTIRVRLHDAPRLSGIANERFGHRAITLWSAISELAARLPDFDERAREALATLIWIAGRDAARARSRQAANHLFAMAKAIDRRAGRSDPLLLRVLGTGIGAYRTERVAERIKRLVRRR</sequence>
<dbReference type="Proteomes" id="UP001382935">
    <property type="component" value="Chromosome"/>
</dbReference>
<organism evidence="2 3">
    <name type="scientific">Sphingomonas kaistensis</name>
    <dbReference type="NCBI Taxonomy" id="298708"/>
    <lineage>
        <taxon>Bacteria</taxon>
        <taxon>Pseudomonadati</taxon>
        <taxon>Pseudomonadota</taxon>
        <taxon>Alphaproteobacteria</taxon>
        <taxon>Sphingomonadales</taxon>
        <taxon>Sphingomonadaceae</taxon>
        <taxon>Sphingomonas</taxon>
    </lineage>
</organism>
<keyword evidence="3" id="KW-1185">Reference proteome</keyword>
<evidence type="ECO:0000259" key="1">
    <source>
        <dbReference type="Pfam" id="PF00535"/>
    </source>
</evidence>
<dbReference type="PANTHER" id="PTHR22916">
    <property type="entry name" value="GLYCOSYLTRANSFERASE"/>
    <property type="match status" value="1"/>
</dbReference>
<reference evidence="2 3" key="1">
    <citation type="submission" date="2024-02" db="EMBL/GenBank/DDBJ databases">
        <title>Full genome sequence of Sphingomonas kaistensis.</title>
        <authorList>
            <person name="Poletto B.L."/>
            <person name="Silva G."/>
            <person name="Galante D."/>
            <person name="Campos K.R."/>
            <person name="Santos M.B.N."/>
            <person name="Sacchi C.T."/>
        </authorList>
    </citation>
    <scope>NUCLEOTIDE SEQUENCE [LARGE SCALE GENOMIC DNA]</scope>
    <source>
        <strain evidence="2 3">MA4R</strain>
    </source>
</reference>
<name>A0ABZ2G138_9SPHN</name>
<dbReference type="Gene3D" id="3.90.550.10">
    <property type="entry name" value="Spore Coat Polysaccharide Biosynthesis Protein SpsA, Chain A"/>
    <property type="match status" value="1"/>
</dbReference>